<feature type="region of interest" description="Disordered" evidence="1">
    <location>
        <begin position="42"/>
        <end position="74"/>
    </location>
</feature>
<gene>
    <name evidence="2" type="ORF">AC579_9995</name>
</gene>
<sequence length="74" mass="8599">MSTPLEEDRTNTTKRLGVKETGEREAKVMQKLWQVCFEKKLVDAPGPPKSREEKLQQDKKQKDLRQEKEALGMV</sequence>
<accession>A0A139I5C5</accession>
<dbReference type="AlphaFoldDB" id="A0A139I5C5"/>
<dbReference type="Proteomes" id="UP000073492">
    <property type="component" value="Unassembled WGS sequence"/>
</dbReference>
<organism evidence="2 3">
    <name type="scientific">Pseudocercospora musae</name>
    <dbReference type="NCBI Taxonomy" id="113226"/>
    <lineage>
        <taxon>Eukaryota</taxon>
        <taxon>Fungi</taxon>
        <taxon>Dikarya</taxon>
        <taxon>Ascomycota</taxon>
        <taxon>Pezizomycotina</taxon>
        <taxon>Dothideomycetes</taxon>
        <taxon>Dothideomycetidae</taxon>
        <taxon>Mycosphaerellales</taxon>
        <taxon>Mycosphaerellaceae</taxon>
        <taxon>Pseudocercospora</taxon>
    </lineage>
</organism>
<dbReference type="EMBL" id="LFZO01000311">
    <property type="protein sequence ID" value="KXT09732.1"/>
    <property type="molecule type" value="Genomic_DNA"/>
</dbReference>
<keyword evidence="3" id="KW-1185">Reference proteome</keyword>
<evidence type="ECO:0000313" key="3">
    <source>
        <dbReference type="Proteomes" id="UP000073492"/>
    </source>
</evidence>
<reference evidence="2 3" key="1">
    <citation type="submission" date="2015-07" db="EMBL/GenBank/DDBJ databases">
        <title>Comparative genomics of the Sigatoka disease complex on banana suggests a link between parallel evolutionary changes in Pseudocercospora fijiensis and Pseudocercospora eumusae and increased virulence on the banana host.</title>
        <authorList>
            <person name="Chang T.-C."/>
            <person name="Salvucci A."/>
            <person name="Crous P.W."/>
            <person name="Stergiopoulos I."/>
        </authorList>
    </citation>
    <scope>NUCLEOTIDE SEQUENCE [LARGE SCALE GENOMIC DNA]</scope>
    <source>
        <strain evidence="2 3">CBS 116634</strain>
    </source>
</reference>
<evidence type="ECO:0000313" key="2">
    <source>
        <dbReference type="EMBL" id="KXT09732.1"/>
    </source>
</evidence>
<comment type="caution">
    <text evidence="2">The sequence shown here is derived from an EMBL/GenBank/DDBJ whole genome shotgun (WGS) entry which is preliminary data.</text>
</comment>
<evidence type="ECO:0000256" key="1">
    <source>
        <dbReference type="SAM" id="MobiDB-lite"/>
    </source>
</evidence>
<name>A0A139I5C5_9PEZI</name>
<protein>
    <submittedName>
        <fullName evidence="2">Uncharacterized protein</fullName>
    </submittedName>
</protein>
<feature type="compositionally biased region" description="Basic and acidic residues" evidence="1">
    <location>
        <begin position="49"/>
        <end position="74"/>
    </location>
</feature>
<proteinExistence type="predicted"/>